<name>K1PQ94_MAGGI</name>
<evidence type="ECO:0000256" key="4">
    <source>
        <dbReference type="SAM" id="MobiDB-lite"/>
    </source>
</evidence>
<evidence type="ECO:0000256" key="3">
    <source>
        <dbReference type="ARBA" id="ARBA00022729"/>
    </source>
</evidence>
<evidence type="ECO:0000313" key="5">
    <source>
        <dbReference type="EMBL" id="EKC18545.1"/>
    </source>
</evidence>
<dbReference type="Gene3D" id="2.60.120.40">
    <property type="match status" value="1"/>
</dbReference>
<dbReference type="SMART" id="SM00110">
    <property type="entry name" value="C1Q"/>
    <property type="match status" value="1"/>
</dbReference>
<dbReference type="InterPro" id="IPR001073">
    <property type="entry name" value="C1q_dom"/>
</dbReference>
<organism evidence="5">
    <name type="scientific">Magallana gigas</name>
    <name type="common">Pacific oyster</name>
    <name type="synonym">Crassostrea gigas</name>
    <dbReference type="NCBI Taxonomy" id="29159"/>
    <lineage>
        <taxon>Eukaryota</taxon>
        <taxon>Metazoa</taxon>
        <taxon>Spiralia</taxon>
        <taxon>Lophotrochozoa</taxon>
        <taxon>Mollusca</taxon>
        <taxon>Bivalvia</taxon>
        <taxon>Autobranchia</taxon>
        <taxon>Pteriomorphia</taxon>
        <taxon>Ostreida</taxon>
        <taxon>Ostreoidea</taxon>
        <taxon>Ostreidae</taxon>
        <taxon>Magallana</taxon>
    </lineage>
</organism>
<keyword evidence="3" id="KW-0732">Signal</keyword>
<dbReference type="HOGENOM" id="CLU_1108001_0_0_1"/>
<feature type="region of interest" description="Disordered" evidence="4">
    <location>
        <begin position="63"/>
        <end position="97"/>
    </location>
</feature>
<dbReference type="GO" id="GO:0005576">
    <property type="term" value="C:extracellular region"/>
    <property type="evidence" value="ECO:0007669"/>
    <property type="project" value="UniProtKB-SubCell"/>
</dbReference>
<comment type="subcellular location">
    <subcellularLocation>
        <location evidence="1">Secreted</location>
    </subcellularLocation>
</comment>
<dbReference type="Pfam" id="PF00386">
    <property type="entry name" value="C1q"/>
    <property type="match status" value="1"/>
</dbReference>
<dbReference type="PANTHER" id="PTHR22923">
    <property type="entry name" value="CEREBELLIN-RELATED"/>
    <property type="match status" value="1"/>
</dbReference>
<dbReference type="PANTHER" id="PTHR22923:SF116">
    <property type="entry name" value="C1Q DOMAIN-CONTAINING PROTEIN"/>
    <property type="match status" value="1"/>
</dbReference>
<sequence>MTKIYVYTSPEPLIFQSITMQQQDIVITLSVCAVIMTTVFFEHRMQQVEETCARAQSYINNGSQKAGKSEEMIGGERVDAEDADERSERTEATMRRHKSNDLMEDELSQLSARKAVAFSVTIGHSLTDNEKVSEIVIYDIVEINIGEGYDPTTGIFRVPESGAYAFQWTSVTIPGKWFETELNINGHQKRLNSCNNKGETASSNLSCTSMVITEAKEGDIVWIAKFGQDGDYLMEMYSSFSGWKIGELSKE</sequence>
<reference evidence="5" key="1">
    <citation type="journal article" date="2012" name="Nature">
        <title>The oyster genome reveals stress adaptation and complexity of shell formation.</title>
        <authorList>
            <person name="Zhang G."/>
            <person name="Fang X."/>
            <person name="Guo X."/>
            <person name="Li L."/>
            <person name="Luo R."/>
            <person name="Xu F."/>
            <person name="Yang P."/>
            <person name="Zhang L."/>
            <person name="Wang X."/>
            <person name="Qi H."/>
            <person name="Xiong Z."/>
            <person name="Que H."/>
            <person name="Xie Y."/>
            <person name="Holland P.W."/>
            <person name="Paps J."/>
            <person name="Zhu Y."/>
            <person name="Wu F."/>
            <person name="Chen Y."/>
            <person name="Wang J."/>
            <person name="Peng C."/>
            <person name="Meng J."/>
            <person name="Yang L."/>
            <person name="Liu J."/>
            <person name="Wen B."/>
            <person name="Zhang N."/>
            <person name="Huang Z."/>
            <person name="Zhu Q."/>
            <person name="Feng Y."/>
            <person name="Mount A."/>
            <person name="Hedgecock D."/>
            <person name="Xu Z."/>
            <person name="Liu Y."/>
            <person name="Domazet-Loso T."/>
            <person name="Du Y."/>
            <person name="Sun X."/>
            <person name="Zhang S."/>
            <person name="Liu B."/>
            <person name="Cheng P."/>
            <person name="Jiang X."/>
            <person name="Li J."/>
            <person name="Fan D."/>
            <person name="Wang W."/>
            <person name="Fu W."/>
            <person name="Wang T."/>
            <person name="Wang B."/>
            <person name="Zhang J."/>
            <person name="Peng Z."/>
            <person name="Li Y."/>
            <person name="Li N."/>
            <person name="Wang J."/>
            <person name="Chen M."/>
            <person name="He Y."/>
            <person name="Tan F."/>
            <person name="Song X."/>
            <person name="Zheng Q."/>
            <person name="Huang R."/>
            <person name="Yang H."/>
            <person name="Du X."/>
            <person name="Chen L."/>
            <person name="Yang M."/>
            <person name="Gaffney P.M."/>
            <person name="Wang S."/>
            <person name="Luo L."/>
            <person name="She Z."/>
            <person name="Ming Y."/>
            <person name="Huang W."/>
            <person name="Zhang S."/>
            <person name="Huang B."/>
            <person name="Zhang Y."/>
            <person name="Qu T."/>
            <person name="Ni P."/>
            <person name="Miao G."/>
            <person name="Wang J."/>
            <person name="Wang Q."/>
            <person name="Steinberg C.E."/>
            <person name="Wang H."/>
            <person name="Li N."/>
            <person name="Qian L."/>
            <person name="Zhang G."/>
            <person name="Li Y."/>
            <person name="Yang H."/>
            <person name="Liu X."/>
            <person name="Wang J."/>
            <person name="Yin Y."/>
            <person name="Wang J."/>
        </authorList>
    </citation>
    <scope>NUCLEOTIDE SEQUENCE [LARGE SCALE GENOMIC DNA]</scope>
    <source>
        <strain evidence="5">05x7-T-G4-1.051#20</strain>
    </source>
</reference>
<dbReference type="InParanoid" id="K1PQ94"/>
<evidence type="ECO:0000256" key="1">
    <source>
        <dbReference type="ARBA" id="ARBA00004613"/>
    </source>
</evidence>
<evidence type="ECO:0000256" key="2">
    <source>
        <dbReference type="ARBA" id="ARBA00022525"/>
    </source>
</evidence>
<feature type="compositionally biased region" description="Basic and acidic residues" evidence="4">
    <location>
        <begin position="67"/>
        <end position="94"/>
    </location>
</feature>
<dbReference type="AlphaFoldDB" id="K1PQ94"/>
<keyword evidence="2" id="KW-0964">Secreted</keyword>
<protein>
    <submittedName>
        <fullName evidence="5">Heavy metal-binding protein HIP</fullName>
    </submittedName>
</protein>
<dbReference type="InterPro" id="IPR050822">
    <property type="entry name" value="Cerebellin_Synaptic_Org"/>
</dbReference>
<dbReference type="PROSITE" id="PS50871">
    <property type="entry name" value="C1Q"/>
    <property type="match status" value="1"/>
</dbReference>
<dbReference type="EMBL" id="JH823223">
    <property type="protein sequence ID" value="EKC18545.1"/>
    <property type="molecule type" value="Genomic_DNA"/>
</dbReference>
<proteinExistence type="predicted"/>
<dbReference type="SUPFAM" id="SSF49842">
    <property type="entry name" value="TNF-like"/>
    <property type="match status" value="1"/>
</dbReference>
<gene>
    <name evidence="5" type="ORF">CGI_10011909</name>
</gene>
<accession>K1PQ94</accession>
<dbReference type="InterPro" id="IPR008983">
    <property type="entry name" value="Tumour_necrosis_fac-like_dom"/>
</dbReference>